<accession>A0ABQ9QGX6</accession>
<dbReference type="Proteomes" id="UP001227543">
    <property type="component" value="Unassembled WGS sequence"/>
</dbReference>
<gene>
    <name evidence="2" type="ORF">CTAM01_16998</name>
</gene>
<evidence type="ECO:0000256" key="1">
    <source>
        <dbReference type="SAM" id="MobiDB-lite"/>
    </source>
</evidence>
<organism evidence="2 3">
    <name type="scientific">Colletotrichum tamarilloi</name>
    <dbReference type="NCBI Taxonomy" id="1209934"/>
    <lineage>
        <taxon>Eukaryota</taxon>
        <taxon>Fungi</taxon>
        <taxon>Dikarya</taxon>
        <taxon>Ascomycota</taxon>
        <taxon>Pezizomycotina</taxon>
        <taxon>Sordariomycetes</taxon>
        <taxon>Hypocreomycetidae</taxon>
        <taxon>Glomerellales</taxon>
        <taxon>Glomerellaceae</taxon>
        <taxon>Colletotrichum</taxon>
        <taxon>Colletotrichum acutatum species complex</taxon>
    </lineage>
</organism>
<dbReference type="RefSeq" id="XP_060372433.1">
    <property type="nucleotide sequence ID" value="XM_060532990.1"/>
</dbReference>
<feature type="compositionally biased region" description="Polar residues" evidence="1">
    <location>
        <begin position="47"/>
        <end position="62"/>
    </location>
</feature>
<proteinExistence type="predicted"/>
<evidence type="ECO:0000313" key="2">
    <source>
        <dbReference type="EMBL" id="KAK1466694.1"/>
    </source>
</evidence>
<feature type="region of interest" description="Disordered" evidence="1">
    <location>
        <begin position="47"/>
        <end position="68"/>
    </location>
</feature>
<dbReference type="GeneID" id="85417228"/>
<comment type="caution">
    <text evidence="2">The sequence shown here is derived from an EMBL/GenBank/DDBJ whole genome shotgun (WGS) entry which is preliminary data.</text>
</comment>
<protein>
    <submittedName>
        <fullName evidence="2">Uncharacterized protein</fullName>
    </submittedName>
</protein>
<name>A0ABQ9QGX6_9PEZI</name>
<evidence type="ECO:0000313" key="3">
    <source>
        <dbReference type="Proteomes" id="UP001227543"/>
    </source>
</evidence>
<reference evidence="2 3" key="1">
    <citation type="submission" date="2016-10" db="EMBL/GenBank/DDBJ databases">
        <title>The genome sequence of Colletotrichum fioriniae PJ7.</title>
        <authorList>
            <person name="Baroncelli R."/>
        </authorList>
    </citation>
    <scope>NUCLEOTIDE SEQUENCE [LARGE SCALE GENOMIC DNA]</scope>
    <source>
        <strain evidence="2 3">Tom-12</strain>
    </source>
</reference>
<keyword evidence="3" id="KW-1185">Reference proteome</keyword>
<sequence>MKHNDMVQANSSLSHSRRLGGALNIPMSPVVLAKAFDKLQYDLRYSGNASSDVPSAQQQHISDINEEV</sequence>
<dbReference type="EMBL" id="MLFU01000301">
    <property type="protein sequence ID" value="KAK1466694.1"/>
    <property type="molecule type" value="Genomic_DNA"/>
</dbReference>